<keyword evidence="1" id="KW-0145">Chemotaxis</keyword>
<evidence type="ECO:0000313" key="3">
    <source>
        <dbReference type="Proteomes" id="UP001371218"/>
    </source>
</evidence>
<name>A0ABU9BVC4_9BURK</name>
<accession>A0ABU9BVC4</accession>
<protein>
    <recommendedName>
        <fullName evidence="4">Chemotaxis phosphatase CheX-like domain-containing protein</fullName>
    </recommendedName>
</protein>
<evidence type="ECO:0008006" key="4">
    <source>
        <dbReference type="Google" id="ProtNLM"/>
    </source>
</evidence>
<dbReference type="Proteomes" id="UP001371218">
    <property type="component" value="Unassembled WGS sequence"/>
</dbReference>
<evidence type="ECO:0000313" key="2">
    <source>
        <dbReference type="EMBL" id="MEK8033907.1"/>
    </source>
</evidence>
<dbReference type="RefSeq" id="WP_341428333.1">
    <property type="nucleotide sequence ID" value="NZ_JBBUTG010000022.1"/>
</dbReference>
<comment type="caution">
    <text evidence="2">The sequence shown here is derived from an EMBL/GenBank/DDBJ whole genome shotgun (WGS) entry which is preliminary data.</text>
</comment>
<proteinExistence type="predicted"/>
<evidence type="ECO:0000256" key="1">
    <source>
        <dbReference type="ARBA" id="ARBA00022500"/>
    </source>
</evidence>
<organism evidence="2 3">
    <name type="scientific">Ideonella lacteola</name>
    <dbReference type="NCBI Taxonomy" id="2984193"/>
    <lineage>
        <taxon>Bacteria</taxon>
        <taxon>Pseudomonadati</taxon>
        <taxon>Pseudomonadota</taxon>
        <taxon>Betaproteobacteria</taxon>
        <taxon>Burkholderiales</taxon>
        <taxon>Sphaerotilaceae</taxon>
        <taxon>Ideonella</taxon>
    </lineage>
</organism>
<dbReference type="EMBL" id="JBBUTG010000022">
    <property type="protein sequence ID" value="MEK8033907.1"/>
    <property type="molecule type" value="Genomic_DNA"/>
</dbReference>
<reference evidence="2 3" key="1">
    <citation type="submission" date="2024-04" db="EMBL/GenBank/DDBJ databases">
        <title>Novel species of the genus Ideonella isolated from streams.</title>
        <authorList>
            <person name="Lu H."/>
        </authorList>
    </citation>
    <scope>NUCLEOTIDE SEQUENCE [LARGE SCALE GENOMIC DNA]</scope>
    <source>
        <strain evidence="2 3">DXS29W</strain>
    </source>
</reference>
<dbReference type="InterPro" id="IPR028976">
    <property type="entry name" value="CheC-like_sf"/>
</dbReference>
<sequence>MLELSTRPLTDTCEEIARVWQLLSGQTASFVRCAAWQPAAPGHCVTLPVQWDTRQVTVLLCVGAESARALAAHMFGAADADLSVDQVEDVCREMCNQLCNCLMAHAIPGERFTPGLPRTVDWTNVDRAPLLQGTPWHAFHSTGAGQAIMVAVTR</sequence>
<keyword evidence="3" id="KW-1185">Reference proteome</keyword>
<gene>
    <name evidence="2" type="ORF">AACH06_24035</name>
</gene>
<dbReference type="Gene3D" id="3.40.1550.10">
    <property type="entry name" value="CheC-like"/>
    <property type="match status" value="1"/>
</dbReference>